<evidence type="ECO:0000256" key="1">
    <source>
        <dbReference type="SAM" id="MobiDB-lite"/>
    </source>
</evidence>
<dbReference type="EMBL" id="JARUPT010000003">
    <property type="protein sequence ID" value="KAK0382380.1"/>
    <property type="molecule type" value="Genomic_DNA"/>
</dbReference>
<dbReference type="Proteomes" id="UP001169217">
    <property type="component" value="Unassembled WGS sequence"/>
</dbReference>
<evidence type="ECO:0000313" key="2">
    <source>
        <dbReference type="EMBL" id="KAK0382380.1"/>
    </source>
</evidence>
<reference evidence="2" key="1">
    <citation type="submission" date="2023-04" db="EMBL/GenBank/DDBJ databases">
        <title>Colletotrichum limetticola genome sequence.</title>
        <authorList>
            <person name="Baroncelli R."/>
        </authorList>
    </citation>
    <scope>NUCLEOTIDE SEQUENCE</scope>
    <source>
        <strain evidence="2">KLA-Anderson</strain>
    </source>
</reference>
<organism evidence="2 3">
    <name type="scientific">Colletotrichum limetticola</name>
    <dbReference type="NCBI Taxonomy" id="1209924"/>
    <lineage>
        <taxon>Eukaryota</taxon>
        <taxon>Fungi</taxon>
        <taxon>Dikarya</taxon>
        <taxon>Ascomycota</taxon>
        <taxon>Pezizomycotina</taxon>
        <taxon>Sordariomycetes</taxon>
        <taxon>Hypocreomycetidae</taxon>
        <taxon>Glomerellales</taxon>
        <taxon>Glomerellaceae</taxon>
        <taxon>Colletotrichum</taxon>
        <taxon>Colletotrichum acutatum species complex</taxon>
    </lineage>
</organism>
<keyword evidence="3" id="KW-1185">Reference proteome</keyword>
<feature type="region of interest" description="Disordered" evidence="1">
    <location>
        <begin position="1"/>
        <end position="45"/>
    </location>
</feature>
<comment type="caution">
    <text evidence="2">The sequence shown here is derived from an EMBL/GenBank/DDBJ whole genome shotgun (WGS) entry which is preliminary data.</text>
</comment>
<feature type="non-terminal residue" evidence="2">
    <location>
        <position position="45"/>
    </location>
</feature>
<proteinExistence type="predicted"/>
<protein>
    <submittedName>
        <fullName evidence="2">Uncharacterized protein</fullName>
    </submittedName>
</protein>
<accession>A0ABQ9QEW2</accession>
<evidence type="ECO:0000313" key="3">
    <source>
        <dbReference type="Proteomes" id="UP001169217"/>
    </source>
</evidence>
<feature type="compositionally biased region" description="Polar residues" evidence="1">
    <location>
        <begin position="35"/>
        <end position="45"/>
    </location>
</feature>
<name>A0ABQ9QEW2_9PEZI</name>
<sequence>MEAIRQRITIPDSIKQIPDQLKPKSPKALDKGTDSIPTSLTPTPV</sequence>
<gene>
    <name evidence="2" type="ORF">CLIM01_00193</name>
</gene>